<dbReference type="PANTHER" id="PTHR30037:SF3">
    <property type="entry name" value="BLR0857 PROTEIN"/>
    <property type="match status" value="1"/>
</dbReference>
<keyword evidence="2" id="KW-1185">Reference proteome</keyword>
<organism evidence="1 2">
    <name type="scientific">Kaistia dalseonensis</name>
    <dbReference type="NCBI Taxonomy" id="410840"/>
    <lineage>
        <taxon>Bacteria</taxon>
        <taxon>Pseudomonadati</taxon>
        <taxon>Pseudomonadota</taxon>
        <taxon>Alphaproteobacteria</taxon>
        <taxon>Hyphomicrobiales</taxon>
        <taxon>Kaistiaceae</taxon>
        <taxon>Kaistia</taxon>
    </lineage>
</organism>
<proteinExistence type="predicted"/>
<dbReference type="RefSeq" id="WP_266347055.1">
    <property type="nucleotide sequence ID" value="NZ_JAPKNG010000001.1"/>
</dbReference>
<dbReference type="Gene3D" id="1.10.340.30">
    <property type="entry name" value="Hypothetical protein, domain 2"/>
    <property type="match status" value="1"/>
</dbReference>
<dbReference type="InterPro" id="IPR052891">
    <property type="entry name" value="DNA-3mA_glycosylase"/>
</dbReference>
<evidence type="ECO:0000313" key="1">
    <source>
        <dbReference type="EMBL" id="MDQ0436118.1"/>
    </source>
</evidence>
<dbReference type="InterPro" id="IPR011257">
    <property type="entry name" value="DNA_glycosylase"/>
</dbReference>
<sequence length="232" mass="25601">MIPFEVIRVRAEARRGGADALAALLPVVKPRAALAELADDRVLAEMTKRVFQAGFVWSVIEAKWQGFEAAFLGFDPAALVFQPDDYWDGLESDARIVRNGAKIRSVRENAGFVRAIAAEHGSFGRFLAAWPEEDEVGLLDRLGKRGSRLGGNSGQMLLRFLGYDAFVISGDVALCLRDAGVDIATEPKSKRDLARVQEAFNAWRAETNLPYTHLSRIAAMSIGEIRSERHED</sequence>
<gene>
    <name evidence="1" type="ORF">QO014_000488</name>
</gene>
<evidence type="ECO:0000313" key="2">
    <source>
        <dbReference type="Proteomes" id="UP001241603"/>
    </source>
</evidence>
<reference evidence="1 2" key="1">
    <citation type="submission" date="2023-07" db="EMBL/GenBank/DDBJ databases">
        <title>Genomic Encyclopedia of Type Strains, Phase IV (KMG-IV): sequencing the most valuable type-strain genomes for metagenomic binning, comparative biology and taxonomic classification.</title>
        <authorList>
            <person name="Goeker M."/>
        </authorList>
    </citation>
    <scope>NUCLEOTIDE SEQUENCE [LARGE SCALE GENOMIC DNA]</scope>
    <source>
        <strain evidence="1 2">B6-8</strain>
    </source>
</reference>
<dbReference type="EMBL" id="JAUSVO010000001">
    <property type="protein sequence ID" value="MDQ0436118.1"/>
    <property type="molecule type" value="Genomic_DNA"/>
</dbReference>
<accession>A0ABU0H1D4</accession>
<name>A0ABU0H1D4_9HYPH</name>
<comment type="caution">
    <text evidence="1">The sequence shown here is derived from an EMBL/GenBank/DDBJ whole genome shotgun (WGS) entry which is preliminary data.</text>
</comment>
<dbReference type="Proteomes" id="UP001241603">
    <property type="component" value="Unassembled WGS sequence"/>
</dbReference>
<dbReference type="InterPro" id="IPR005019">
    <property type="entry name" value="Adenine_glyco"/>
</dbReference>
<dbReference type="SUPFAM" id="SSF48150">
    <property type="entry name" value="DNA-glycosylase"/>
    <property type="match status" value="1"/>
</dbReference>
<protein>
    <submittedName>
        <fullName evidence="1">3-methyladenine DNA glycosylase Tag</fullName>
    </submittedName>
</protein>
<dbReference type="PANTHER" id="PTHR30037">
    <property type="entry name" value="DNA-3-METHYLADENINE GLYCOSYLASE 1"/>
    <property type="match status" value="1"/>
</dbReference>
<dbReference type="Pfam" id="PF03352">
    <property type="entry name" value="Adenine_glyco"/>
    <property type="match status" value="1"/>
</dbReference>